<gene>
    <name evidence="8" type="primary">deoC2</name>
    <name evidence="7" type="synonym">deoC</name>
    <name evidence="8" type="ORF">Mal15_02110</name>
</gene>
<keyword evidence="3 7" id="KW-0456">Lyase</keyword>
<dbReference type="InterPro" id="IPR011343">
    <property type="entry name" value="DeoC"/>
</dbReference>
<comment type="pathway">
    <text evidence="7">Carbohydrate degradation; 2-deoxy-D-ribose 1-phosphate degradation; D-glyceraldehyde 3-phosphate and acetaldehyde from 2-deoxy-alpha-D-ribose 1-phosphate: step 2/2.</text>
</comment>
<keyword evidence="2 7" id="KW-0963">Cytoplasm</keyword>
<dbReference type="Proteomes" id="UP000321353">
    <property type="component" value="Chromosome"/>
</dbReference>
<dbReference type="InterPro" id="IPR002915">
    <property type="entry name" value="DeoC/FbaB/LacD_aldolase"/>
</dbReference>
<dbReference type="UniPathway" id="UPA00002">
    <property type="reaction ID" value="UER00468"/>
</dbReference>
<dbReference type="AlphaFoldDB" id="A0A5B9M9E1"/>
<evidence type="ECO:0000313" key="8">
    <source>
        <dbReference type="EMBL" id="QEF96184.1"/>
    </source>
</evidence>
<evidence type="ECO:0000256" key="6">
    <source>
        <dbReference type="ARBA" id="ARBA00056337"/>
    </source>
</evidence>
<dbReference type="PANTHER" id="PTHR10889:SF1">
    <property type="entry name" value="DEOXYRIBOSE-PHOSPHATE ALDOLASE"/>
    <property type="match status" value="1"/>
</dbReference>
<organism evidence="8 9">
    <name type="scientific">Stieleria maiorica</name>
    <dbReference type="NCBI Taxonomy" id="2795974"/>
    <lineage>
        <taxon>Bacteria</taxon>
        <taxon>Pseudomonadati</taxon>
        <taxon>Planctomycetota</taxon>
        <taxon>Planctomycetia</taxon>
        <taxon>Pirellulales</taxon>
        <taxon>Pirellulaceae</taxon>
        <taxon>Stieleria</taxon>
    </lineage>
</organism>
<dbReference type="CDD" id="cd00959">
    <property type="entry name" value="DeoC"/>
    <property type="match status" value="1"/>
</dbReference>
<dbReference type="HAMAP" id="MF_00114">
    <property type="entry name" value="DeoC_type1"/>
    <property type="match status" value="1"/>
</dbReference>
<dbReference type="KEGG" id="smam:Mal15_02110"/>
<evidence type="ECO:0000256" key="3">
    <source>
        <dbReference type="ARBA" id="ARBA00023239"/>
    </source>
</evidence>
<dbReference type="PIRSF" id="PIRSF001357">
    <property type="entry name" value="DeoC"/>
    <property type="match status" value="1"/>
</dbReference>
<feature type="active site" description="Proton donor/acceptor" evidence="7">
    <location>
        <position position="188"/>
    </location>
</feature>
<evidence type="ECO:0000256" key="2">
    <source>
        <dbReference type="ARBA" id="ARBA00022490"/>
    </source>
</evidence>
<dbReference type="InterPro" id="IPR028581">
    <property type="entry name" value="DeoC_typeI"/>
</dbReference>
<dbReference type="Pfam" id="PF01791">
    <property type="entry name" value="DeoC"/>
    <property type="match status" value="1"/>
</dbReference>
<dbReference type="SUPFAM" id="SSF51569">
    <property type="entry name" value="Aldolase"/>
    <property type="match status" value="1"/>
</dbReference>
<comment type="function">
    <text evidence="6 7">Catalyzes a reversible aldol reaction between acetaldehyde and D-glyceraldehyde 3-phosphate to generate 2-deoxy-D-ribose 5-phosphate.</text>
</comment>
<comment type="similarity">
    <text evidence="1 7">Belongs to the DeoC/FbaB aldolase family. DeoC type 1 subfamily.</text>
</comment>
<dbReference type="PANTHER" id="PTHR10889">
    <property type="entry name" value="DEOXYRIBOSE-PHOSPHATE ALDOLASE"/>
    <property type="match status" value="1"/>
</dbReference>
<dbReference type="GO" id="GO:0006018">
    <property type="term" value="P:2-deoxyribose 1-phosphate catabolic process"/>
    <property type="evidence" value="ECO:0007669"/>
    <property type="project" value="UniProtKB-UniRule"/>
</dbReference>
<dbReference type="GO" id="GO:0009264">
    <property type="term" value="P:deoxyribonucleotide catabolic process"/>
    <property type="evidence" value="ECO:0007669"/>
    <property type="project" value="UniProtKB-UniRule"/>
</dbReference>
<dbReference type="GO" id="GO:0005737">
    <property type="term" value="C:cytoplasm"/>
    <property type="evidence" value="ECO:0007669"/>
    <property type="project" value="UniProtKB-SubCell"/>
</dbReference>
<comment type="catalytic activity">
    <reaction evidence="5 7">
        <text>2-deoxy-D-ribose 5-phosphate = D-glyceraldehyde 3-phosphate + acetaldehyde</text>
        <dbReference type="Rhea" id="RHEA:12821"/>
        <dbReference type="ChEBI" id="CHEBI:15343"/>
        <dbReference type="ChEBI" id="CHEBI:59776"/>
        <dbReference type="ChEBI" id="CHEBI:62877"/>
        <dbReference type="EC" id="4.1.2.4"/>
    </reaction>
</comment>
<accession>A0A5B9M9E1</accession>
<dbReference type="EC" id="4.1.2.4" evidence="7"/>
<dbReference type="InterPro" id="IPR013785">
    <property type="entry name" value="Aldolase_TIM"/>
</dbReference>
<dbReference type="SMART" id="SM01133">
    <property type="entry name" value="DeoC"/>
    <property type="match status" value="1"/>
</dbReference>
<keyword evidence="9" id="KW-1185">Reference proteome</keyword>
<evidence type="ECO:0000256" key="4">
    <source>
        <dbReference type="ARBA" id="ARBA00023270"/>
    </source>
</evidence>
<reference evidence="8 9" key="1">
    <citation type="submission" date="2019-02" db="EMBL/GenBank/DDBJ databases">
        <title>Planctomycetal bacteria perform biofilm scaping via a novel small molecule.</title>
        <authorList>
            <person name="Jeske O."/>
            <person name="Boedeker C."/>
            <person name="Wiegand S."/>
            <person name="Breitling P."/>
            <person name="Kallscheuer N."/>
            <person name="Jogler M."/>
            <person name="Rohde M."/>
            <person name="Petersen J."/>
            <person name="Medema M.H."/>
            <person name="Surup F."/>
            <person name="Jogler C."/>
        </authorList>
    </citation>
    <scope>NUCLEOTIDE SEQUENCE [LARGE SCALE GENOMIC DNA]</scope>
    <source>
        <strain evidence="8 9">Mal15</strain>
    </source>
</reference>
<sequence>MAEFEYHDVAKMIDHSLLNPTLTTDDLEAGIQLALAYDVASVCIMPYYMKTCAERLAGSTVKASTTIGFPHGGHTTAIKCAEAERAIADGCEELDMVVNISKVLSGDWDYVREEVKQIVDIAHAAGQKVKVIFENSYLNDDQKIRLCQICSEVNADWVKTSTGYGSGGATQEDLKLMREHSADHVQVKAAGGVRDLDALLAVRAIGVTRCGASRTAEILGEARKRLGMPEIAATASDNSGY</sequence>
<proteinExistence type="inferred from homology"/>
<evidence type="ECO:0000256" key="1">
    <source>
        <dbReference type="ARBA" id="ARBA00010936"/>
    </source>
</evidence>
<dbReference type="GO" id="GO:0016052">
    <property type="term" value="P:carbohydrate catabolic process"/>
    <property type="evidence" value="ECO:0007669"/>
    <property type="project" value="TreeGrafter"/>
</dbReference>
<dbReference type="EMBL" id="CP036264">
    <property type="protein sequence ID" value="QEF96184.1"/>
    <property type="molecule type" value="Genomic_DNA"/>
</dbReference>
<feature type="active site" description="Proton donor/acceptor" evidence="7">
    <location>
        <position position="95"/>
    </location>
</feature>
<comment type="subcellular location">
    <subcellularLocation>
        <location evidence="7">Cytoplasm</location>
    </subcellularLocation>
</comment>
<protein>
    <recommendedName>
        <fullName evidence="7">Deoxyribose-phosphate aldolase</fullName>
        <shortName evidence="7">DERA</shortName>
        <ecNumber evidence="7">4.1.2.4</ecNumber>
    </recommendedName>
    <alternativeName>
        <fullName evidence="7">2-deoxy-D-ribose 5-phosphate aldolase</fullName>
    </alternativeName>
    <alternativeName>
        <fullName evidence="7">Phosphodeoxyriboaldolase</fullName>
        <shortName evidence="7">Deoxyriboaldolase</shortName>
    </alternativeName>
</protein>
<dbReference type="RefSeq" id="WP_147866033.1">
    <property type="nucleotide sequence ID" value="NZ_CP036264.1"/>
</dbReference>
<evidence type="ECO:0000313" key="9">
    <source>
        <dbReference type="Proteomes" id="UP000321353"/>
    </source>
</evidence>
<keyword evidence="4 7" id="KW-0704">Schiff base</keyword>
<dbReference type="GO" id="GO:0004139">
    <property type="term" value="F:deoxyribose-phosphate aldolase activity"/>
    <property type="evidence" value="ECO:0007669"/>
    <property type="project" value="UniProtKB-UniRule"/>
</dbReference>
<dbReference type="NCBIfam" id="TIGR00126">
    <property type="entry name" value="deoC"/>
    <property type="match status" value="1"/>
</dbReference>
<evidence type="ECO:0000256" key="5">
    <source>
        <dbReference type="ARBA" id="ARBA00048791"/>
    </source>
</evidence>
<feature type="active site" description="Schiff-base intermediate with acetaldehyde" evidence="7">
    <location>
        <position position="159"/>
    </location>
</feature>
<name>A0A5B9M9E1_9BACT</name>
<evidence type="ECO:0000256" key="7">
    <source>
        <dbReference type="HAMAP-Rule" id="MF_00114"/>
    </source>
</evidence>
<dbReference type="Gene3D" id="3.20.20.70">
    <property type="entry name" value="Aldolase class I"/>
    <property type="match status" value="1"/>
</dbReference>
<dbReference type="FunFam" id="3.20.20.70:FF:000198">
    <property type="entry name" value="Deoxyribose-phosphate aldolase"/>
    <property type="match status" value="1"/>
</dbReference>